<proteinExistence type="predicted"/>
<dbReference type="InterPro" id="IPR017870">
    <property type="entry name" value="FeS_cluster_insertion_CS"/>
</dbReference>
<feature type="region of interest" description="Disordered" evidence="1">
    <location>
        <begin position="103"/>
        <end position="122"/>
    </location>
</feature>
<protein>
    <recommendedName>
        <fullName evidence="2">Core domain-containing protein</fullName>
    </recommendedName>
</protein>
<dbReference type="RefSeq" id="WP_066098040.1">
    <property type="nucleotide sequence ID" value="NZ_CP016027.1"/>
</dbReference>
<dbReference type="SUPFAM" id="SSF89360">
    <property type="entry name" value="HesB-like domain"/>
    <property type="match status" value="1"/>
</dbReference>
<dbReference type="AlphaFoldDB" id="A0A191ZEE7"/>
<keyword evidence="4" id="KW-1185">Reference proteome</keyword>
<sequence length="122" mass="12519">MLTLTEKAIHAVKGLITETPEASGLRVMVSGGGCSGFQYGMGLESQAQADDTVIALEGLQVYVDENSAPLLTGVVIDYVEDITGVGFRFENPNATATCGCGSSFTAGDGSPTPDKSTCGHRG</sequence>
<evidence type="ECO:0000259" key="2">
    <source>
        <dbReference type="Pfam" id="PF01521"/>
    </source>
</evidence>
<dbReference type="Pfam" id="PF01521">
    <property type="entry name" value="Fe-S_biosyn"/>
    <property type="match status" value="1"/>
</dbReference>
<accession>A0A191ZEE7</accession>
<dbReference type="PROSITE" id="PS01152">
    <property type="entry name" value="HESB"/>
    <property type="match status" value="1"/>
</dbReference>
<dbReference type="Gene3D" id="2.60.300.12">
    <property type="entry name" value="HesB-like domain"/>
    <property type="match status" value="1"/>
</dbReference>
<dbReference type="STRING" id="1860122.A9404_01565"/>
<organism evidence="3 4">
    <name type="scientific">Halothiobacillus diazotrophicus</name>
    <dbReference type="NCBI Taxonomy" id="1860122"/>
    <lineage>
        <taxon>Bacteria</taxon>
        <taxon>Pseudomonadati</taxon>
        <taxon>Pseudomonadota</taxon>
        <taxon>Gammaproteobacteria</taxon>
        <taxon>Chromatiales</taxon>
        <taxon>Halothiobacillaceae</taxon>
        <taxon>Halothiobacillus</taxon>
    </lineage>
</organism>
<name>A0A191ZEE7_9GAMM</name>
<dbReference type="OrthoDB" id="9801228at2"/>
<reference evidence="3 4" key="1">
    <citation type="submission" date="2016-06" db="EMBL/GenBank/DDBJ databases">
        <title>Insight into the functional genes involving in sulfur oxidation in Pearl River water.</title>
        <authorList>
            <person name="Luo J."/>
            <person name="Tan X."/>
            <person name="Lin W."/>
        </authorList>
    </citation>
    <scope>NUCLEOTIDE SEQUENCE [LARGE SCALE GENOMIC DNA]</scope>
    <source>
        <strain evidence="3 4">LS2</strain>
    </source>
</reference>
<dbReference type="GO" id="GO:0016226">
    <property type="term" value="P:iron-sulfur cluster assembly"/>
    <property type="evidence" value="ECO:0007669"/>
    <property type="project" value="InterPro"/>
</dbReference>
<feature type="domain" description="Core" evidence="2">
    <location>
        <begin position="2"/>
        <end position="101"/>
    </location>
</feature>
<dbReference type="PANTHER" id="PTHR43011">
    <property type="entry name" value="IRON-SULFUR CLUSTER ASSEMBLY 2 HOMOLOG, MITOCHONDRIAL"/>
    <property type="match status" value="1"/>
</dbReference>
<dbReference type="InterPro" id="IPR035903">
    <property type="entry name" value="HesB-like_dom_sf"/>
</dbReference>
<evidence type="ECO:0000256" key="1">
    <source>
        <dbReference type="SAM" id="MobiDB-lite"/>
    </source>
</evidence>
<evidence type="ECO:0000313" key="3">
    <source>
        <dbReference type="EMBL" id="ANJ66235.1"/>
    </source>
</evidence>
<dbReference type="GO" id="GO:0005506">
    <property type="term" value="F:iron ion binding"/>
    <property type="evidence" value="ECO:0007669"/>
    <property type="project" value="TreeGrafter"/>
</dbReference>
<dbReference type="NCBIfam" id="TIGR00049">
    <property type="entry name" value="iron-sulfur cluster assembly accessory protein"/>
    <property type="match status" value="1"/>
</dbReference>
<dbReference type="KEGG" id="haz:A9404_01565"/>
<dbReference type="GO" id="GO:0051537">
    <property type="term" value="F:2 iron, 2 sulfur cluster binding"/>
    <property type="evidence" value="ECO:0007669"/>
    <property type="project" value="UniProtKB-ARBA"/>
</dbReference>
<dbReference type="PANTHER" id="PTHR43011:SF1">
    <property type="entry name" value="IRON-SULFUR CLUSTER ASSEMBLY 2 HOMOLOG, MITOCHONDRIAL"/>
    <property type="match status" value="1"/>
</dbReference>
<gene>
    <name evidence="3" type="ORF">A9404_01565</name>
</gene>
<evidence type="ECO:0000313" key="4">
    <source>
        <dbReference type="Proteomes" id="UP000078596"/>
    </source>
</evidence>
<dbReference type="InterPro" id="IPR016092">
    <property type="entry name" value="ATAP"/>
</dbReference>
<dbReference type="Proteomes" id="UP000078596">
    <property type="component" value="Chromosome"/>
</dbReference>
<dbReference type="EMBL" id="CP016027">
    <property type="protein sequence ID" value="ANJ66235.1"/>
    <property type="molecule type" value="Genomic_DNA"/>
</dbReference>
<dbReference type="GO" id="GO:0051539">
    <property type="term" value="F:4 iron, 4 sulfur cluster binding"/>
    <property type="evidence" value="ECO:0007669"/>
    <property type="project" value="TreeGrafter"/>
</dbReference>
<dbReference type="InterPro" id="IPR000361">
    <property type="entry name" value="ATAP_core_dom"/>
</dbReference>